<dbReference type="Proteomes" id="UP001182304">
    <property type="component" value="Unassembled WGS sequence"/>
</dbReference>
<dbReference type="AlphaFoldDB" id="A0AAW8VAP9"/>
<gene>
    <name evidence="1" type="ORF">NQF69_12360</name>
</gene>
<evidence type="ECO:0000313" key="2">
    <source>
        <dbReference type="Proteomes" id="UP001182304"/>
    </source>
</evidence>
<dbReference type="RefSeq" id="WP_262495073.1">
    <property type="nucleotide sequence ID" value="NZ_CP082272.1"/>
</dbReference>
<sequence>MANNPNRKNIWHLFCDESGISGKPFYAFGALWIREDNIALLDKEIRKLREKHNCRDEIKWQSANSKKFSEFYNDLITLFFKSEYLFFNCILVQLAIVNKEFHDGDYETAKKKHFNNLICNKITDSLFKSNMKNRFIVSVDDLPFRYDKSDEEMHVIANNIIRKKTNVHNAIIELKEVDSKKINGIQLCDLLLGSVLSQYQNDSLSERKREVANFVAHHLGWESLSHDTLPVEKKFNIWNFHDPTKGPRIVRSRKVKLKYEMPYKEE</sequence>
<dbReference type="InterPro" id="IPR024524">
    <property type="entry name" value="DUF3800"/>
</dbReference>
<dbReference type="EMBL" id="JANIEN010000038">
    <property type="protein sequence ID" value="MDT3453555.1"/>
    <property type="molecule type" value="Genomic_DNA"/>
</dbReference>
<accession>A0AAW8VAP9</accession>
<reference evidence="1" key="1">
    <citation type="submission" date="2022-07" db="EMBL/GenBank/DDBJ databases">
        <title>Sequence of Pasteurella multocoda 17BRD-035.</title>
        <authorList>
            <person name="Roy Chowdhury P."/>
            <person name="Alhamami T."/>
            <person name="Trott D.J."/>
            <person name="Djordvevic S.P."/>
        </authorList>
    </citation>
    <scope>NUCLEOTIDE SEQUENCE</scope>
    <source>
        <strain evidence="1">17BRD-035</strain>
    </source>
</reference>
<proteinExistence type="predicted"/>
<dbReference type="Pfam" id="PF12686">
    <property type="entry name" value="DUF3800"/>
    <property type="match status" value="1"/>
</dbReference>
<organism evidence="1 2">
    <name type="scientific">Pasteurella multocida</name>
    <dbReference type="NCBI Taxonomy" id="747"/>
    <lineage>
        <taxon>Bacteria</taxon>
        <taxon>Pseudomonadati</taxon>
        <taxon>Pseudomonadota</taxon>
        <taxon>Gammaproteobacteria</taxon>
        <taxon>Pasteurellales</taxon>
        <taxon>Pasteurellaceae</taxon>
        <taxon>Pasteurella</taxon>
    </lineage>
</organism>
<evidence type="ECO:0000313" key="1">
    <source>
        <dbReference type="EMBL" id="MDT3453555.1"/>
    </source>
</evidence>
<comment type="caution">
    <text evidence="1">The sequence shown here is derived from an EMBL/GenBank/DDBJ whole genome shotgun (WGS) entry which is preliminary data.</text>
</comment>
<protein>
    <submittedName>
        <fullName evidence="1">DUF3800 domain-containing protein</fullName>
    </submittedName>
</protein>
<name>A0AAW8VAP9_PASMD</name>